<dbReference type="RefSeq" id="XP_004444450.3">
    <property type="nucleotide sequence ID" value="XM_004444393.3"/>
</dbReference>
<dbReference type="InterPro" id="IPR036907">
    <property type="entry name" value="5'-Nucleotdase_C_sf"/>
</dbReference>
<dbReference type="InterPro" id="IPR008334">
    <property type="entry name" value="5'-Nucleotdase_C"/>
</dbReference>
<evidence type="ECO:0000313" key="7">
    <source>
        <dbReference type="Proteomes" id="UP000001819"/>
    </source>
</evidence>
<dbReference type="Pfam" id="PF02872">
    <property type="entry name" value="5_nucleotid_C"/>
    <property type="match status" value="1"/>
</dbReference>
<reference evidence="7" key="1">
    <citation type="submission" date="2024-06" db="UniProtKB">
        <authorList>
            <consortium name="RefSeq"/>
        </authorList>
    </citation>
    <scope>NUCLEOTIDE SEQUENCE [LARGE SCALE GENOMIC DNA]</scope>
    <source>
        <strain evidence="7">MV2-25</strain>
    </source>
</reference>
<dbReference type="SUPFAM" id="SSF56300">
    <property type="entry name" value="Metallo-dependent phosphatases"/>
    <property type="match status" value="1"/>
</dbReference>
<feature type="region of interest" description="Disordered" evidence="4">
    <location>
        <begin position="20"/>
        <end position="75"/>
    </location>
</feature>
<dbReference type="InParanoid" id="A0A6I8V7W3"/>
<dbReference type="InterPro" id="IPR029052">
    <property type="entry name" value="Metallo-depent_PP-like"/>
</dbReference>
<feature type="compositionally biased region" description="Gly residues" evidence="4">
    <location>
        <begin position="22"/>
        <end position="38"/>
    </location>
</feature>
<name>A0A6I8V7W3_DROPS</name>
<dbReference type="Gene3D" id="3.60.21.10">
    <property type="match status" value="1"/>
</dbReference>
<keyword evidence="7" id="KW-1185">Reference proteome</keyword>
<proteinExistence type="inferred from homology"/>
<dbReference type="InterPro" id="IPR006179">
    <property type="entry name" value="5_nucleotidase/apyrase"/>
</dbReference>
<feature type="domain" description="5'-Nucleotidase C-terminal" evidence="6">
    <location>
        <begin position="501"/>
        <end position="657"/>
    </location>
</feature>
<feature type="compositionally biased region" description="Low complexity" evidence="4">
    <location>
        <begin position="54"/>
        <end position="75"/>
    </location>
</feature>
<gene>
    <name evidence="8" type="primary">LOC4805331</name>
</gene>
<dbReference type="FunCoup" id="A0A6I8V7W3">
    <property type="interactions" value="164"/>
</dbReference>
<dbReference type="ExpressionAtlas" id="A0A6I8V7W3">
    <property type="expression patterns" value="baseline"/>
</dbReference>
<dbReference type="GO" id="GO:0000166">
    <property type="term" value="F:nucleotide binding"/>
    <property type="evidence" value="ECO:0007669"/>
    <property type="project" value="UniProtKB-KW"/>
</dbReference>
<evidence type="ECO:0000256" key="3">
    <source>
        <dbReference type="ARBA" id="ARBA00022741"/>
    </source>
</evidence>
<feature type="domain" description="Calcineurin-like phosphoesterase" evidence="5">
    <location>
        <begin position="223"/>
        <end position="427"/>
    </location>
</feature>
<evidence type="ECO:0000256" key="1">
    <source>
        <dbReference type="ARBA" id="ARBA00006654"/>
    </source>
</evidence>
<evidence type="ECO:0000256" key="4">
    <source>
        <dbReference type="SAM" id="MobiDB-lite"/>
    </source>
</evidence>
<dbReference type="GO" id="GO:0016787">
    <property type="term" value="F:hydrolase activity"/>
    <property type="evidence" value="ECO:0007669"/>
    <property type="project" value="InterPro"/>
</dbReference>
<organism evidence="7 8">
    <name type="scientific">Drosophila pseudoobscura pseudoobscura</name>
    <name type="common">Fruit fly</name>
    <dbReference type="NCBI Taxonomy" id="46245"/>
    <lineage>
        <taxon>Eukaryota</taxon>
        <taxon>Metazoa</taxon>
        <taxon>Ecdysozoa</taxon>
        <taxon>Arthropoda</taxon>
        <taxon>Hexapoda</taxon>
        <taxon>Insecta</taxon>
        <taxon>Pterygota</taxon>
        <taxon>Neoptera</taxon>
        <taxon>Endopterygota</taxon>
        <taxon>Diptera</taxon>
        <taxon>Brachycera</taxon>
        <taxon>Muscomorpha</taxon>
        <taxon>Ephydroidea</taxon>
        <taxon>Drosophilidae</taxon>
        <taxon>Drosophila</taxon>
        <taxon>Sophophora</taxon>
    </lineage>
</organism>
<feature type="region of interest" description="Disordered" evidence="4">
    <location>
        <begin position="173"/>
        <end position="204"/>
    </location>
</feature>
<sequence length="816" mass="88655">MRLRSVKYCRAVFVCRMSTAGTDGGGGGGGGGGCGGEGAPPSTPSPSGHGPGSGSSRRLSHLSGSSGSTRSGGAATMGNVVGWLKQASIEVRDAGTRTLSMLQSSNPNFRSLDLSLGTPTTTVPTATTGPAAASSAAASLCGSTNFGNEEDPSGSQSLTPLLTHSTRAYVYASVSQPQSPRHRGSASRAAPPGLNGRSTSISSQLEKTKKLLKMTEGDDKPLTILHYNDVYNIESMAETEPVGGAARFATAIKSYAHLNPLVLFSGDAFSPSMLSTFTQGEQMVPVLNSVGTHCAVFGNHDFDHGLDVLVKLIKQTEFPWLMSNVVDNETGRPLGGGKISHFILHNQISIGLIGLVEREWLETLPTIDPNEVTFIDYVEAGNRLARELRNEGCDLIIALTHMRTPNDINLAEKCNGIDIILGGHDHVREVTEINGKMIVKSGTDFQQFSVITIERDPANREHFTTDVKCVDVTAKIPEDPELKEELSKYSKFIESKLSDVMGVFSVELDGRFSRVRTQETNLGNWVCDVVLAAVGADVVILNGGTFRSDRIHPVGAFTMGDLVNVIPMRDPLILLEVSGRVLWQALENGVSAYPKLEGRFPQVAGISFAFNPLAEPGKRIDPQLIQVGDEYLNLEQTYKLCVKSYIFMGCDGYTMFKGVNVLMDDDACPELGITLQNHFKAINSRKCGQNTKHRQSLVTLSRRHSLVQCLDSMDLDGPSPIRKLSVGHHNKSMDLSHGNSQKMLRRASLDDLEQSSCELAPQLEHRIVMIQNEEHHRQLLYKKETQIMNSTITEAEDDYKSRQFDFKPGSGVERHI</sequence>
<dbReference type="InterPro" id="IPR004843">
    <property type="entry name" value="Calcineurin-like_PHP"/>
</dbReference>
<keyword evidence="2" id="KW-0732">Signal</keyword>
<dbReference type="SUPFAM" id="SSF55816">
    <property type="entry name" value="5'-nucleotidase (syn. UDP-sugar hydrolase), C-terminal domain"/>
    <property type="match status" value="1"/>
</dbReference>
<dbReference type="Pfam" id="PF00149">
    <property type="entry name" value="Metallophos"/>
    <property type="match status" value="1"/>
</dbReference>
<reference evidence="8" key="2">
    <citation type="submission" date="2025-08" db="UniProtKB">
        <authorList>
            <consortium name="RefSeq"/>
        </authorList>
    </citation>
    <scope>IDENTIFICATION</scope>
    <source>
        <strain evidence="8">MV-25-SWS-2005</strain>
        <tissue evidence="8">Whole body</tissue>
    </source>
</reference>
<dbReference type="PANTHER" id="PTHR11575:SF48">
    <property type="entry name" value="5'-NUCLEOTIDASE"/>
    <property type="match status" value="1"/>
</dbReference>
<accession>A0A6I8V7W3</accession>
<protein>
    <submittedName>
        <fullName evidence="8">Mannosylglucosyl-3-phosphoglycerate phosphatase isoform X1</fullName>
    </submittedName>
</protein>
<evidence type="ECO:0000259" key="5">
    <source>
        <dbReference type="Pfam" id="PF00149"/>
    </source>
</evidence>
<dbReference type="PANTHER" id="PTHR11575">
    <property type="entry name" value="5'-NUCLEOTIDASE-RELATED"/>
    <property type="match status" value="1"/>
</dbReference>
<dbReference type="InterPro" id="IPR041821">
    <property type="entry name" value="CG11883_N"/>
</dbReference>
<comment type="similarity">
    <text evidence="1">Belongs to the 5'-nucleotidase family.</text>
</comment>
<dbReference type="CDD" id="cd07406">
    <property type="entry name" value="MPP_CG11883_N"/>
    <property type="match status" value="1"/>
</dbReference>
<dbReference type="PRINTS" id="PR01607">
    <property type="entry name" value="APYRASEFAMLY"/>
</dbReference>
<dbReference type="GO" id="GO:0009166">
    <property type="term" value="P:nucleotide catabolic process"/>
    <property type="evidence" value="ECO:0007669"/>
    <property type="project" value="InterPro"/>
</dbReference>
<evidence type="ECO:0000259" key="6">
    <source>
        <dbReference type="Pfam" id="PF02872"/>
    </source>
</evidence>
<dbReference type="Proteomes" id="UP000001819">
    <property type="component" value="Chromosome 3"/>
</dbReference>
<evidence type="ECO:0000256" key="2">
    <source>
        <dbReference type="ARBA" id="ARBA00022729"/>
    </source>
</evidence>
<keyword evidence="3" id="KW-0547">Nucleotide-binding</keyword>
<dbReference type="AlphaFoldDB" id="A0A6I8V7W3"/>
<dbReference type="Gene3D" id="3.90.780.10">
    <property type="entry name" value="5'-Nucleotidase, C-terminal domain"/>
    <property type="match status" value="1"/>
</dbReference>
<evidence type="ECO:0000313" key="8">
    <source>
        <dbReference type="RefSeq" id="XP_004444450.3"/>
    </source>
</evidence>
<dbReference type="PROSITE" id="PS51257">
    <property type="entry name" value="PROKAR_LIPOPROTEIN"/>
    <property type="match status" value="1"/>
</dbReference>